<evidence type="ECO:0000256" key="9">
    <source>
        <dbReference type="ARBA" id="ARBA00023274"/>
    </source>
</evidence>
<dbReference type="Proteomes" id="UP000503462">
    <property type="component" value="Chromosome 3"/>
</dbReference>
<feature type="domain" description="RRM" evidence="12">
    <location>
        <begin position="177"/>
        <end position="249"/>
    </location>
</feature>
<keyword evidence="4" id="KW-0747">Spliceosome</keyword>
<dbReference type="FunFam" id="3.30.70.330:FF:000039">
    <property type="entry name" value="U1 small nuclear ribonucleoprotein A"/>
    <property type="match status" value="1"/>
</dbReference>
<dbReference type="InterPro" id="IPR012677">
    <property type="entry name" value="Nucleotide-bd_a/b_plait_sf"/>
</dbReference>
<name>A0A6H0XW96_9PEZI</name>
<keyword evidence="7" id="KW-0508">mRNA splicing</keyword>
<feature type="compositionally biased region" description="Low complexity" evidence="11">
    <location>
        <begin position="131"/>
        <end position="142"/>
    </location>
</feature>
<dbReference type="EMBL" id="CP051141">
    <property type="protein sequence ID" value="QIW98955.1"/>
    <property type="molecule type" value="Genomic_DNA"/>
</dbReference>
<evidence type="ECO:0000256" key="10">
    <source>
        <dbReference type="PROSITE-ProRule" id="PRU00176"/>
    </source>
</evidence>
<evidence type="ECO:0000256" key="4">
    <source>
        <dbReference type="ARBA" id="ARBA00022728"/>
    </source>
</evidence>
<dbReference type="CDD" id="cd12247">
    <property type="entry name" value="RRM2_U1A_like"/>
    <property type="match status" value="1"/>
</dbReference>
<keyword evidence="5" id="KW-0677">Repeat</keyword>
<dbReference type="AlphaFoldDB" id="A0A6H0XW96"/>
<feature type="region of interest" description="Disordered" evidence="11">
    <location>
        <begin position="131"/>
        <end position="162"/>
    </location>
</feature>
<protein>
    <recommendedName>
        <fullName evidence="12">RRM domain-containing protein</fullName>
    </recommendedName>
</protein>
<dbReference type="GO" id="GO:0005681">
    <property type="term" value="C:spliceosomal complex"/>
    <property type="evidence" value="ECO:0007669"/>
    <property type="project" value="UniProtKB-KW"/>
</dbReference>
<keyword evidence="6 10" id="KW-0694">RNA-binding</keyword>
<dbReference type="Gene3D" id="3.30.70.330">
    <property type="match status" value="2"/>
</dbReference>
<dbReference type="SUPFAM" id="SSF54928">
    <property type="entry name" value="RNA-binding domain, RBD"/>
    <property type="match status" value="1"/>
</dbReference>
<keyword evidence="3" id="KW-0507">mRNA processing</keyword>
<keyword evidence="8" id="KW-0539">Nucleus</keyword>
<dbReference type="PANTHER" id="PTHR23189">
    <property type="entry name" value="RNA RECOGNITION MOTIF-CONTAINING"/>
    <property type="match status" value="1"/>
</dbReference>
<organism evidence="13 14">
    <name type="scientific">Peltaster fructicola</name>
    <dbReference type="NCBI Taxonomy" id="286661"/>
    <lineage>
        <taxon>Eukaryota</taxon>
        <taxon>Fungi</taxon>
        <taxon>Dikarya</taxon>
        <taxon>Ascomycota</taxon>
        <taxon>Pezizomycotina</taxon>
        <taxon>Dothideomycetes</taxon>
        <taxon>Dothideomycetes incertae sedis</taxon>
        <taxon>Peltaster</taxon>
    </lineage>
</organism>
<dbReference type="GO" id="GO:0008380">
    <property type="term" value="P:RNA splicing"/>
    <property type="evidence" value="ECO:0007669"/>
    <property type="project" value="UniProtKB-KW"/>
</dbReference>
<dbReference type="GO" id="GO:0003723">
    <property type="term" value="F:RNA binding"/>
    <property type="evidence" value="ECO:0007669"/>
    <property type="project" value="UniProtKB-UniRule"/>
</dbReference>
<comment type="subcellular location">
    <subcellularLocation>
        <location evidence="1">Nucleus</location>
    </subcellularLocation>
</comment>
<dbReference type="Pfam" id="PF00076">
    <property type="entry name" value="RRM_1"/>
    <property type="match status" value="2"/>
</dbReference>
<dbReference type="PROSITE" id="PS50102">
    <property type="entry name" value="RRM"/>
    <property type="match status" value="2"/>
</dbReference>
<dbReference type="CDD" id="cd12246">
    <property type="entry name" value="RRM1_U1A_like"/>
    <property type="match status" value="1"/>
</dbReference>
<evidence type="ECO:0000313" key="13">
    <source>
        <dbReference type="EMBL" id="QIW98955.1"/>
    </source>
</evidence>
<evidence type="ECO:0000256" key="7">
    <source>
        <dbReference type="ARBA" id="ARBA00023187"/>
    </source>
</evidence>
<keyword evidence="9" id="KW-0687">Ribonucleoprotein</keyword>
<evidence type="ECO:0000313" key="14">
    <source>
        <dbReference type="Proteomes" id="UP000503462"/>
    </source>
</evidence>
<keyword evidence="14" id="KW-1185">Reference proteome</keyword>
<evidence type="ECO:0000256" key="6">
    <source>
        <dbReference type="ARBA" id="ARBA00022884"/>
    </source>
</evidence>
<reference evidence="13 14" key="1">
    <citation type="journal article" date="2016" name="Sci. Rep.">
        <title>Peltaster fructicola genome reveals evolution from an invasive phytopathogen to an ectophytic parasite.</title>
        <authorList>
            <person name="Xu C."/>
            <person name="Chen H."/>
            <person name="Gleason M.L."/>
            <person name="Xu J.R."/>
            <person name="Liu H."/>
            <person name="Zhang R."/>
            <person name="Sun G."/>
        </authorList>
    </citation>
    <scope>NUCLEOTIDE SEQUENCE [LARGE SCALE GENOMIC DNA]</scope>
    <source>
        <strain evidence="13 14">LNHT1506</strain>
    </source>
</reference>
<comment type="similarity">
    <text evidence="2">Belongs to the RRM U1 A/B'' family.</text>
</comment>
<proteinExistence type="inferred from homology"/>
<dbReference type="SMART" id="SM00360">
    <property type="entry name" value="RRM"/>
    <property type="match status" value="2"/>
</dbReference>
<evidence type="ECO:0000256" key="1">
    <source>
        <dbReference type="ARBA" id="ARBA00004123"/>
    </source>
</evidence>
<sequence length="249" mass="27444">MLADGDGSQDGEIAPNATVYVRNINERVKIPVLLEALRGLFSEYGEIQDIIAKKSLKRKGQAFIVYDEIESAQNAIDELNGFEIYGKQLSVDFAKTRSDVTVLNEDGEEALEAHKTQRIATRAKETAAAAAAAAAASAAQQSTKREHDDDDDAAQRPAKMPKVAMSAVPDEYLPPNKTLTIRELPANVTKDDLIAAFGRFPRFREVRTVPGRPLAFIEFEDAEAGEIAKNKAATMEIHDQRIRVTYRRA</sequence>
<feature type="domain" description="RRM" evidence="12">
    <location>
        <begin position="17"/>
        <end position="96"/>
    </location>
</feature>
<dbReference type="InterPro" id="IPR000504">
    <property type="entry name" value="RRM_dom"/>
</dbReference>
<dbReference type="GO" id="GO:0030532">
    <property type="term" value="C:small nuclear ribonucleoprotein complex"/>
    <property type="evidence" value="ECO:0007669"/>
    <property type="project" value="UniProtKB-ARBA"/>
</dbReference>
<evidence type="ECO:0000256" key="3">
    <source>
        <dbReference type="ARBA" id="ARBA00022664"/>
    </source>
</evidence>
<evidence type="ECO:0000256" key="11">
    <source>
        <dbReference type="SAM" id="MobiDB-lite"/>
    </source>
</evidence>
<evidence type="ECO:0000259" key="12">
    <source>
        <dbReference type="PROSITE" id="PS50102"/>
    </source>
</evidence>
<dbReference type="FunFam" id="3.30.70.330:FF:000029">
    <property type="entry name" value="U2 small nuclear ribonucleoprotein B"/>
    <property type="match status" value="1"/>
</dbReference>
<evidence type="ECO:0000256" key="5">
    <source>
        <dbReference type="ARBA" id="ARBA00022737"/>
    </source>
</evidence>
<accession>A0A6H0XW96</accession>
<dbReference type="InterPro" id="IPR035979">
    <property type="entry name" value="RBD_domain_sf"/>
</dbReference>
<dbReference type="GO" id="GO:0006397">
    <property type="term" value="P:mRNA processing"/>
    <property type="evidence" value="ECO:0007669"/>
    <property type="project" value="UniProtKB-KW"/>
</dbReference>
<evidence type="ECO:0000256" key="8">
    <source>
        <dbReference type="ARBA" id="ARBA00023242"/>
    </source>
</evidence>
<gene>
    <name evidence="13" type="ORF">AMS68_004473</name>
</gene>
<evidence type="ECO:0000256" key="2">
    <source>
        <dbReference type="ARBA" id="ARBA00007243"/>
    </source>
</evidence>
<dbReference type="OrthoDB" id="266020at2759"/>